<dbReference type="AlphaFoldDB" id="A0AAV3Z5R3"/>
<comment type="caution">
    <text evidence="1">The sequence shown here is derived from an EMBL/GenBank/DDBJ whole genome shotgun (WGS) entry which is preliminary data.</text>
</comment>
<dbReference type="EMBL" id="BLXT01002056">
    <property type="protein sequence ID" value="GFN90601.1"/>
    <property type="molecule type" value="Genomic_DNA"/>
</dbReference>
<sequence>MESVVQWNIGDFRSNFEELKLLLNRSQSAIVALQECRLGEGQLPPRGYTLLLPQGIQGNENVDKLAKEALNRASCSGKLFCWSELKPKINAYIHSIWQKNWDAEGANKLHEVLPNLGEDLHRRGEGDGRKRETVMCRLRVDHTWLTQSYLLKNEEQPFCYACDSLYTVRHILIECPDFQITRRKYFSVTDLYRFFREVHPSRVVGYLKEFGVYRNI</sequence>
<gene>
    <name evidence="1" type="ORF">PoB_001710700</name>
</gene>
<protein>
    <submittedName>
        <fullName evidence="1">Ribonuclease hi</fullName>
    </submittedName>
</protein>
<name>A0AAV3Z5R3_9GAST</name>
<accession>A0AAV3Z5R3</accession>
<evidence type="ECO:0000313" key="2">
    <source>
        <dbReference type="Proteomes" id="UP000735302"/>
    </source>
</evidence>
<organism evidence="1 2">
    <name type="scientific">Plakobranchus ocellatus</name>
    <dbReference type="NCBI Taxonomy" id="259542"/>
    <lineage>
        <taxon>Eukaryota</taxon>
        <taxon>Metazoa</taxon>
        <taxon>Spiralia</taxon>
        <taxon>Lophotrochozoa</taxon>
        <taxon>Mollusca</taxon>
        <taxon>Gastropoda</taxon>
        <taxon>Heterobranchia</taxon>
        <taxon>Euthyneura</taxon>
        <taxon>Panpulmonata</taxon>
        <taxon>Sacoglossa</taxon>
        <taxon>Placobranchoidea</taxon>
        <taxon>Plakobranchidae</taxon>
        <taxon>Plakobranchus</taxon>
    </lineage>
</organism>
<evidence type="ECO:0000313" key="1">
    <source>
        <dbReference type="EMBL" id="GFN90601.1"/>
    </source>
</evidence>
<proteinExistence type="predicted"/>
<reference evidence="1 2" key="1">
    <citation type="journal article" date="2021" name="Elife">
        <title>Chloroplast acquisition without the gene transfer in kleptoplastic sea slugs, Plakobranchus ocellatus.</title>
        <authorList>
            <person name="Maeda T."/>
            <person name="Takahashi S."/>
            <person name="Yoshida T."/>
            <person name="Shimamura S."/>
            <person name="Takaki Y."/>
            <person name="Nagai Y."/>
            <person name="Toyoda A."/>
            <person name="Suzuki Y."/>
            <person name="Arimoto A."/>
            <person name="Ishii H."/>
            <person name="Satoh N."/>
            <person name="Nishiyama T."/>
            <person name="Hasebe M."/>
            <person name="Maruyama T."/>
            <person name="Minagawa J."/>
            <person name="Obokata J."/>
            <person name="Shigenobu S."/>
        </authorList>
    </citation>
    <scope>NUCLEOTIDE SEQUENCE [LARGE SCALE GENOMIC DNA]</scope>
</reference>
<keyword evidence="2" id="KW-1185">Reference proteome</keyword>
<dbReference type="Proteomes" id="UP000735302">
    <property type="component" value="Unassembled WGS sequence"/>
</dbReference>